<protein>
    <submittedName>
        <fullName evidence="2">Prohibitin</fullName>
    </submittedName>
</protein>
<dbReference type="AlphaFoldDB" id="A0A183TJV8"/>
<name>A0A183TJV8_SCHSO</name>
<proteinExistence type="predicted"/>
<dbReference type="WBParaSite" id="SSLN_0001739301-mRNA-1">
    <property type="protein sequence ID" value="SSLN_0001739301-mRNA-1"/>
    <property type="gene ID" value="SSLN_0001739301"/>
</dbReference>
<feature type="compositionally biased region" description="Polar residues" evidence="1">
    <location>
        <begin position="24"/>
        <end position="40"/>
    </location>
</feature>
<accession>A0A183TJV8</accession>
<sequence length="183" mass="19704">LSNRFAKIFKDANDETKKALIKSFGTQPRQLPASSPTSGLLESVLTPGSGGGGGKSVVVAAQGYYHLKLIHAQVTVPGPPFHGAYGGHRLTTTVELSYDDYELSENRTNAYLEAVDEVARSAAILGLLDNEVYTVARAAKLTAAITSATIFVRLQREFRRLSMPCVVHAALKDRCQDAGRSIQ</sequence>
<reference evidence="2" key="1">
    <citation type="submission" date="2016-06" db="UniProtKB">
        <authorList>
            <consortium name="WormBaseParasite"/>
        </authorList>
    </citation>
    <scope>IDENTIFICATION</scope>
</reference>
<evidence type="ECO:0000256" key="1">
    <source>
        <dbReference type="SAM" id="MobiDB-lite"/>
    </source>
</evidence>
<organism evidence="2">
    <name type="scientific">Schistocephalus solidus</name>
    <name type="common">Tapeworm</name>
    <dbReference type="NCBI Taxonomy" id="70667"/>
    <lineage>
        <taxon>Eukaryota</taxon>
        <taxon>Metazoa</taxon>
        <taxon>Spiralia</taxon>
        <taxon>Lophotrochozoa</taxon>
        <taxon>Platyhelminthes</taxon>
        <taxon>Cestoda</taxon>
        <taxon>Eucestoda</taxon>
        <taxon>Diphyllobothriidea</taxon>
        <taxon>Diphyllobothriidae</taxon>
        <taxon>Schistocephalus</taxon>
    </lineage>
</organism>
<feature type="region of interest" description="Disordered" evidence="1">
    <location>
        <begin position="24"/>
        <end position="51"/>
    </location>
</feature>
<evidence type="ECO:0000313" key="2">
    <source>
        <dbReference type="WBParaSite" id="SSLN_0001739301-mRNA-1"/>
    </source>
</evidence>